<name>A0ABY7A3I0_9PSED</name>
<keyword evidence="1" id="KW-0812">Transmembrane</keyword>
<keyword evidence="1" id="KW-1133">Transmembrane helix</keyword>
<protein>
    <submittedName>
        <fullName evidence="2">Prepilin-type N-terminal cleavage/methylation domain-containing protein</fullName>
    </submittedName>
</protein>
<gene>
    <name evidence="2" type="ORF">OU419_09395</name>
</gene>
<keyword evidence="1" id="KW-0472">Membrane</keyword>
<dbReference type="PROSITE" id="PS00409">
    <property type="entry name" value="PROKAR_NTER_METHYL"/>
    <property type="match status" value="1"/>
</dbReference>
<organism evidence="2 3">
    <name type="scientific">Pseudomonas triclosanedens</name>
    <dbReference type="NCBI Taxonomy" id="2961893"/>
    <lineage>
        <taxon>Bacteria</taxon>
        <taxon>Pseudomonadati</taxon>
        <taxon>Pseudomonadota</taxon>
        <taxon>Gammaproteobacteria</taxon>
        <taxon>Pseudomonadales</taxon>
        <taxon>Pseudomonadaceae</taxon>
        <taxon>Pseudomonas</taxon>
    </lineage>
</organism>
<dbReference type="EMBL" id="CP113432">
    <property type="protein sequence ID" value="WAI51442.1"/>
    <property type="molecule type" value="Genomic_DNA"/>
</dbReference>
<keyword evidence="3" id="KW-1185">Reference proteome</keyword>
<dbReference type="InterPro" id="IPR012902">
    <property type="entry name" value="N_methyl_site"/>
</dbReference>
<accession>A0ABY7A3I0</accession>
<dbReference type="RefSeq" id="WP_254471902.1">
    <property type="nucleotide sequence ID" value="NZ_CP113432.1"/>
</dbReference>
<evidence type="ECO:0000256" key="1">
    <source>
        <dbReference type="SAM" id="Phobius"/>
    </source>
</evidence>
<dbReference type="Proteomes" id="UP001163624">
    <property type="component" value="Chromosome"/>
</dbReference>
<dbReference type="NCBIfam" id="TIGR02532">
    <property type="entry name" value="IV_pilin_GFxxxE"/>
    <property type="match status" value="1"/>
</dbReference>
<dbReference type="Pfam" id="PF07963">
    <property type="entry name" value="N_methyl"/>
    <property type="match status" value="1"/>
</dbReference>
<proteinExistence type="predicted"/>
<evidence type="ECO:0000313" key="3">
    <source>
        <dbReference type="Proteomes" id="UP001163624"/>
    </source>
</evidence>
<sequence>MKLRHLRGFTLLELLVVLVLTSFITVLLMQGMAYVAKVNETFLLEGQQRQARELVFGWFIDSVAAISAPERGGGSGRFRGDAKSFEAVTLASVDRREGVPVAFAFRLDATRDAPTQDADLVYVRRLEANRWPLLQLPGDAQFEYLDSLGAWHENWPPSSALVDSLPEAVALSSKREQLFLLATVQSPRRRLSVDDH</sequence>
<feature type="transmembrane region" description="Helical" evidence="1">
    <location>
        <begin position="12"/>
        <end position="35"/>
    </location>
</feature>
<reference evidence="2" key="1">
    <citation type="submission" date="2022-11" db="EMBL/GenBank/DDBJ databases">
        <title>Pseudomonas triclosanedens sp. nov., a triclosan degrader isolated from activated sludge.</title>
        <authorList>
            <person name="Yin Y."/>
            <person name="Lu Z."/>
        </authorList>
    </citation>
    <scope>NUCLEOTIDE SEQUENCE</scope>
    <source>
        <strain evidence="2">ZM23</strain>
    </source>
</reference>
<evidence type="ECO:0000313" key="2">
    <source>
        <dbReference type="EMBL" id="WAI51442.1"/>
    </source>
</evidence>